<keyword evidence="2" id="KW-1185">Reference proteome</keyword>
<evidence type="ECO:0000313" key="2">
    <source>
        <dbReference type="Proteomes" id="UP000247810"/>
    </source>
</evidence>
<dbReference type="OrthoDB" id="4355239at2759"/>
<gene>
    <name evidence="1" type="ORF">BO71DRAFT_415768</name>
</gene>
<dbReference type="AlphaFoldDB" id="A0A319DN28"/>
<evidence type="ECO:0000313" key="1">
    <source>
        <dbReference type="EMBL" id="PYH99035.1"/>
    </source>
</evidence>
<name>A0A319DN28_9EURO</name>
<reference evidence="1 2" key="1">
    <citation type="submission" date="2018-02" db="EMBL/GenBank/DDBJ databases">
        <title>The genomes of Aspergillus section Nigri reveals drivers in fungal speciation.</title>
        <authorList>
            <consortium name="DOE Joint Genome Institute"/>
            <person name="Vesth T.C."/>
            <person name="Nybo J."/>
            <person name="Theobald S."/>
            <person name="Brandl J."/>
            <person name="Frisvad J.C."/>
            <person name="Nielsen K.F."/>
            <person name="Lyhne E.K."/>
            <person name="Kogle M.E."/>
            <person name="Kuo A."/>
            <person name="Riley R."/>
            <person name="Clum A."/>
            <person name="Nolan M."/>
            <person name="Lipzen A."/>
            <person name="Salamov A."/>
            <person name="Henrissat B."/>
            <person name="Wiebenga A."/>
            <person name="De vries R.P."/>
            <person name="Grigoriev I.V."/>
            <person name="Mortensen U.H."/>
            <person name="Andersen M.R."/>
            <person name="Baker S.E."/>
        </authorList>
    </citation>
    <scope>NUCLEOTIDE SEQUENCE [LARGE SCALE GENOMIC DNA]</scope>
    <source>
        <strain evidence="1 2">CBS 707.79</strain>
    </source>
</reference>
<dbReference type="VEuPathDB" id="FungiDB:BO71DRAFT_415768"/>
<proteinExistence type="predicted"/>
<dbReference type="Proteomes" id="UP000247810">
    <property type="component" value="Unassembled WGS sequence"/>
</dbReference>
<dbReference type="EMBL" id="KZ825805">
    <property type="protein sequence ID" value="PYH99035.1"/>
    <property type="molecule type" value="Genomic_DNA"/>
</dbReference>
<sequence length="193" mass="21782">MLEVETDTVSRQGAASINGLYRSQNCDRGTWQRAIPLHRSILRVAAQPALNGIQARCLSVICIECNDTMEFLNPDARSLVGVFRDLLIDDFRESDIVRLDTHGTFEDYADFFLDKLSNDALLILSLITWHFDASLHNLSTILLSPPSPLLHFILSRNDEELCRETSLEAFTIKFKRLIGLITEGFLLCFLGPP</sequence>
<accession>A0A319DN28</accession>
<organism evidence="1 2">
    <name type="scientific">Aspergillus ellipticus CBS 707.79</name>
    <dbReference type="NCBI Taxonomy" id="1448320"/>
    <lineage>
        <taxon>Eukaryota</taxon>
        <taxon>Fungi</taxon>
        <taxon>Dikarya</taxon>
        <taxon>Ascomycota</taxon>
        <taxon>Pezizomycotina</taxon>
        <taxon>Eurotiomycetes</taxon>
        <taxon>Eurotiomycetidae</taxon>
        <taxon>Eurotiales</taxon>
        <taxon>Aspergillaceae</taxon>
        <taxon>Aspergillus</taxon>
        <taxon>Aspergillus subgen. Circumdati</taxon>
    </lineage>
</organism>
<protein>
    <submittedName>
        <fullName evidence="1">Uncharacterized protein</fullName>
    </submittedName>
</protein>